<feature type="transmembrane region" description="Helical" evidence="7">
    <location>
        <begin position="272"/>
        <end position="293"/>
    </location>
</feature>
<evidence type="ECO:0000256" key="7">
    <source>
        <dbReference type="SAM" id="Phobius"/>
    </source>
</evidence>
<evidence type="ECO:0000313" key="10">
    <source>
        <dbReference type="Proteomes" id="UP000190637"/>
    </source>
</evidence>
<dbReference type="GO" id="GO:0022857">
    <property type="term" value="F:transmembrane transporter activity"/>
    <property type="evidence" value="ECO:0007669"/>
    <property type="project" value="InterPro"/>
</dbReference>
<accession>A0A1T4LWL8</accession>
<evidence type="ECO:0000256" key="6">
    <source>
        <dbReference type="SAM" id="MobiDB-lite"/>
    </source>
</evidence>
<protein>
    <submittedName>
        <fullName evidence="9">Predicted arabinose efflux permease, MFS family</fullName>
    </submittedName>
</protein>
<feature type="transmembrane region" description="Helical" evidence="7">
    <location>
        <begin position="336"/>
        <end position="359"/>
    </location>
</feature>
<dbReference type="Pfam" id="PF07690">
    <property type="entry name" value="MFS_1"/>
    <property type="match status" value="1"/>
</dbReference>
<evidence type="ECO:0000256" key="5">
    <source>
        <dbReference type="ARBA" id="ARBA00023136"/>
    </source>
</evidence>
<keyword evidence="2" id="KW-1003">Cell membrane</keyword>
<dbReference type="InterPro" id="IPR011701">
    <property type="entry name" value="MFS"/>
</dbReference>
<dbReference type="EMBL" id="FUWS01000002">
    <property type="protein sequence ID" value="SJZ59026.1"/>
    <property type="molecule type" value="Genomic_DNA"/>
</dbReference>
<evidence type="ECO:0000256" key="4">
    <source>
        <dbReference type="ARBA" id="ARBA00022989"/>
    </source>
</evidence>
<evidence type="ECO:0000256" key="2">
    <source>
        <dbReference type="ARBA" id="ARBA00022475"/>
    </source>
</evidence>
<dbReference type="AlphaFoldDB" id="A0A1T4LWL8"/>
<sequence length="412" mass="41164">MRPRDWGWLVCLMLVSFAIGTDDFVIAGVLPAISADLRVNEATAGQLVTAFSVTYAVAAPPLAVATATVPRRLLVIGGMSVFALVNLVSALAPNYPVLMALRVLSALVAAAITPATFAMAERLASPERAGRAIGVVAAGLTVSLFLGVPIGAFLGSTFGWRSTFVAVGLFSLAVAAAGALLLPAVAGSVTSGVRAQLRTLSRPAVLLCVAGTTAGACAGLMTYTYIAPITRDLTGGDGPILALLIAVVGLSGAAGTFLCGRATDRWGADRTLLATYAGLVAATVALTLIGVVGRGTAPVWLLAGALAVWGFAGWGFNPPMNMRMLRLAPDAGTEAVALNTSGLYVGIAFAGAIGGMVLAGGGGGVGVTVAAAGIGAATLVLMAVSVRRFPSPTPQGSSRPIEDTSAPPRPAG</sequence>
<dbReference type="STRING" id="1122192.SAMN02745673_00847"/>
<feature type="domain" description="Major facilitator superfamily (MFS) profile" evidence="8">
    <location>
        <begin position="8"/>
        <end position="388"/>
    </location>
</feature>
<dbReference type="Proteomes" id="UP000190637">
    <property type="component" value="Unassembled WGS sequence"/>
</dbReference>
<feature type="region of interest" description="Disordered" evidence="6">
    <location>
        <begin position="390"/>
        <end position="412"/>
    </location>
</feature>
<dbReference type="InterPro" id="IPR036259">
    <property type="entry name" value="MFS_trans_sf"/>
</dbReference>
<feature type="transmembrane region" description="Helical" evidence="7">
    <location>
        <begin position="132"/>
        <end position="154"/>
    </location>
</feature>
<keyword evidence="4 7" id="KW-1133">Transmembrane helix</keyword>
<feature type="transmembrane region" description="Helical" evidence="7">
    <location>
        <begin position="238"/>
        <end position="260"/>
    </location>
</feature>
<organism evidence="9 10">
    <name type="scientific">Marinactinospora thermotolerans DSM 45154</name>
    <dbReference type="NCBI Taxonomy" id="1122192"/>
    <lineage>
        <taxon>Bacteria</taxon>
        <taxon>Bacillati</taxon>
        <taxon>Actinomycetota</taxon>
        <taxon>Actinomycetes</taxon>
        <taxon>Streptosporangiales</taxon>
        <taxon>Nocardiopsidaceae</taxon>
        <taxon>Marinactinospora</taxon>
    </lineage>
</organism>
<reference evidence="9 10" key="1">
    <citation type="submission" date="2017-02" db="EMBL/GenBank/DDBJ databases">
        <authorList>
            <person name="Peterson S.W."/>
        </authorList>
    </citation>
    <scope>NUCLEOTIDE SEQUENCE [LARGE SCALE GENOMIC DNA]</scope>
    <source>
        <strain evidence="9 10">DSM 45154</strain>
    </source>
</reference>
<feature type="transmembrane region" description="Helical" evidence="7">
    <location>
        <begin position="160"/>
        <end position="183"/>
    </location>
</feature>
<gene>
    <name evidence="9" type="ORF">SAMN02745673_00847</name>
</gene>
<feature type="transmembrane region" description="Helical" evidence="7">
    <location>
        <begin position="204"/>
        <end position="226"/>
    </location>
</feature>
<dbReference type="PROSITE" id="PS50850">
    <property type="entry name" value="MFS"/>
    <property type="match status" value="1"/>
</dbReference>
<dbReference type="InterPro" id="IPR050189">
    <property type="entry name" value="MFS_Efflux_Transporters"/>
</dbReference>
<feature type="transmembrane region" description="Helical" evidence="7">
    <location>
        <begin position="365"/>
        <end position="386"/>
    </location>
</feature>
<dbReference type="CDD" id="cd17324">
    <property type="entry name" value="MFS_NepI_like"/>
    <property type="match status" value="1"/>
</dbReference>
<evidence type="ECO:0000313" key="9">
    <source>
        <dbReference type="EMBL" id="SJZ59026.1"/>
    </source>
</evidence>
<feature type="transmembrane region" description="Helical" evidence="7">
    <location>
        <begin position="73"/>
        <end position="92"/>
    </location>
</feature>
<keyword evidence="5 7" id="KW-0472">Membrane</keyword>
<name>A0A1T4LWL8_9ACTN</name>
<feature type="transmembrane region" description="Helical" evidence="7">
    <location>
        <begin position="47"/>
        <end position="66"/>
    </location>
</feature>
<evidence type="ECO:0000256" key="1">
    <source>
        <dbReference type="ARBA" id="ARBA00004651"/>
    </source>
</evidence>
<evidence type="ECO:0000259" key="8">
    <source>
        <dbReference type="PROSITE" id="PS50850"/>
    </source>
</evidence>
<dbReference type="InterPro" id="IPR020846">
    <property type="entry name" value="MFS_dom"/>
</dbReference>
<dbReference type="PANTHER" id="PTHR43124">
    <property type="entry name" value="PURINE EFFLUX PUMP PBUE"/>
    <property type="match status" value="1"/>
</dbReference>
<keyword evidence="10" id="KW-1185">Reference proteome</keyword>
<feature type="transmembrane region" description="Helical" evidence="7">
    <location>
        <begin position="98"/>
        <end position="120"/>
    </location>
</feature>
<feature type="transmembrane region" description="Helical" evidence="7">
    <location>
        <begin position="299"/>
        <end position="316"/>
    </location>
</feature>
<evidence type="ECO:0000256" key="3">
    <source>
        <dbReference type="ARBA" id="ARBA00022692"/>
    </source>
</evidence>
<proteinExistence type="predicted"/>
<dbReference type="PANTHER" id="PTHR43124:SF10">
    <property type="entry name" value="PURINE EFFLUX PUMP PBUE"/>
    <property type="match status" value="1"/>
</dbReference>
<comment type="subcellular location">
    <subcellularLocation>
        <location evidence="1">Cell membrane</location>
        <topology evidence="1">Multi-pass membrane protein</topology>
    </subcellularLocation>
</comment>
<dbReference type="GO" id="GO:0005886">
    <property type="term" value="C:plasma membrane"/>
    <property type="evidence" value="ECO:0007669"/>
    <property type="project" value="UniProtKB-SubCell"/>
</dbReference>
<dbReference type="Gene3D" id="1.20.1250.20">
    <property type="entry name" value="MFS general substrate transporter like domains"/>
    <property type="match status" value="1"/>
</dbReference>
<keyword evidence="3 7" id="KW-0812">Transmembrane</keyword>
<dbReference type="SUPFAM" id="SSF103473">
    <property type="entry name" value="MFS general substrate transporter"/>
    <property type="match status" value="1"/>
</dbReference>